<reference evidence="6 8" key="2">
    <citation type="journal article" date="2014" name="BMC Genomics">
        <title>An improved genome release (version Mt4.0) for the model legume Medicago truncatula.</title>
        <authorList>
            <person name="Tang H."/>
            <person name="Krishnakumar V."/>
            <person name="Bidwell S."/>
            <person name="Rosen B."/>
            <person name="Chan A."/>
            <person name="Zhou S."/>
            <person name="Gentzbittel L."/>
            <person name="Childs K.L."/>
            <person name="Yandell M."/>
            <person name="Gundlach H."/>
            <person name="Mayer K.F."/>
            <person name="Schwartz D.C."/>
            <person name="Town C.D."/>
        </authorList>
    </citation>
    <scope>GENOME REANNOTATION</scope>
    <source>
        <strain evidence="6">A17</strain>
        <strain evidence="7 8">cv. Jemalong A17</strain>
    </source>
</reference>
<dbReference type="KEGG" id="mtr:25496362"/>
<organism evidence="6 8">
    <name type="scientific">Medicago truncatula</name>
    <name type="common">Barrel medic</name>
    <name type="synonym">Medicago tribuloides</name>
    <dbReference type="NCBI Taxonomy" id="3880"/>
    <lineage>
        <taxon>Eukaryota</taxon>
        <taxon>Viridiplantae</taxon>
        <taxon>Streptophyta</taxon>
        <taxon>Embryophyta</taxon>
        <taxon>Tracheophyta</taxon>
        <taxon>Spermatophyta</taxon>
        <taxon>Magnoliopsida</taxon>
        <taxon>eudicotyledons</taxon>
        <taxon>Gunneridae</taxon>
        <taxon>Pentapetalae</taxon>
        <taxon>rosids</taxon>
        <taxon>fabids</taxon>
        <taxon>Fabales</taxon>
        <taxon>Fabaceae</taxon>
        <taxon>Papilionoideae</taxon>
        <taxon>50 kb inversion clade</taxon>
        <taxon>NPAAA clade</taxon>
        <taxon>Hologalegina</taxon>
        <taxon>IRL clade</taxon>
        <taxon>Trifolieae</taxon>
        <taxon>Medicago</taxon>
    </lineage>
</organism>
<dbReference type="Pfam" id="PF00197">
    <property type="entry name" value="Kunitz_legume"/>
    <property type="match status" value="1"/>
</dbReference>
<dbReference type="PRINTS" id="PR00291">
    <property type="entry name" value="KUNITZINHBTR"/>
</dbReference>
<evidence type="ECO:0000256" key="4">
    <source>
        <dbReference type="ARBA" id="ARBA00022900"/>
    </source>
</evidence>
<comment type="subcellular location">
    <subcellularLocation>
        <location evidence="1">Secreted</location>
    </subcellularLocation>
</comment>
<accession>A0A072U916</accession>
<evidence type="ECO:0000256" key="3">
    <source>
        <dbReference type="ARBA" id="ARBA00022690"/>
    </source>
</evidence>
<evidence type="ECO:0000313" key="8">
    <source>
        <dbReference type="Proteomes" id="UP000002051"/>
    </source>
</evidence>
<keyword evidence="5" id="KW-1015">Disulfide bond</keyword>
<reference evidence="7" key="3">
    <citation type="submission" date="2015-04" db="UniProtKB">
        <authorList>
            <consortium name="EnsemblPlants"/>
        </authorList>
    </citation>
    <scope>IDENTIFICATION</scope>
    <source>
        <strain evidence="7">cv. Jemalong A17</strain>
    </source>
</reference>
<reference evidence="6 8" key="1">
    <citation type="journal article" date="2011" name="Nature">
        <title>The Medicago genome provides insight into the evolution of rhizobial symbioses.</title>
        <authorList>
            <person name="Young N.D."/>
            <person name="Debelle F."/>
            <person name="Oldroyd G.E."/>
            <person name="Geurts R."/>
            <person name="Cannon S.B."/>
            <person name="Udvardi M.K."/>
            <person name="Benedito V.A."/>
            <person name="Mayer K.F."/>
            <person name="Gouzy J."/>
            <person name="Schoof H."/>
            <person name="Van de Peer Y."/>
            <person name="Proost S."/>
            <person name="Cook D.R."/>
            <person name="Meyers B.C."/>
            <person name="Spannagl M."/>
            <person name="Cheung F."/>
            <person name="De Mita S."/>
            <person name="Krishnakumar V."/>
            <person name="Gundlach H."/>
            <person name="Zhou S."/>
            <person name="Mudge J."/>
            <person name="Bharti A.K."/>
            <person name="Murray J.D."/>
            <person name="Naoumkina M.A."/>
            <person name="Rosen B."/>
            <person name="Silverstein K.A."/>
            <person name="Tang H."/>
            <person name="Rombauts S."/>
            <person name="Zhao P.X."/>
            <person name="Zhou P."/>
            <person name="Barbe V."/>
            <person name="Bardou P."/>
            <person name="Bechner M."/>
            <person name="Bellec A."/>
            <person name="Berger A."/>
            <person name="Berges H."/>
            <person name="Bidwell S."/>
            <person name="Bisseling T."/>
            <person name="Choisne N."/>
            <person name="Couloux A."/>
            <person name="Denny R."/>
            <person name="Deshpande S."/>
            <person name="Dai X."/>
            <person name="Doyle J.J."/>
            <person name="Dudez A.M."/>
            <person name="Farmer A.D."/>
            <person name="Fouteau S."/>
            <person name="Franken C."/>
            <person name="Gibelin C."/>
            <person name="Gish J."/>
            <person name="Goldstein S."/>
            <person name="Gonzalez A.J."/>
            <person name="Green P.J."/>
            <person name="Hallab A."/>
            <person name="Hartog M."/>
            <person name="Hua A."/>
            <person name="Humphray S.J."/>
            <person name="Jeong D.H."/>
            <person name="Jing Y."/>
            <person name="Jocker A."/>
            <person name="Kenton S.M."/>
            <person name="Kim D.J."/>
            <person name="Klee K."/>
            <person name="Lai H."/>
            <person name="Lang C."/>
            <person name="Lin S."/>
            <person name="Macmil S.L."/>
            <person name="Magdelenat G."/>
            <person name="Matthews L."/>
            <person name="McCorrison J."/>
            <person name="Monaghan E.L."/>
            <person name="Mun J.H."/>
            <person name="Najar F.Z."/>
            <person name="Nicholson C."/>
            <person name="Noirot C."/>
            <person name="O'Bleness M."/>
            <person name="Paule C.R."/>
            <person name="Poulain J."/>
            <person name="Prion F."/>
            <person name="Qin B."/>
            <person name="Qu C."/>
            <person name="Retzel E.F."/>
            <person name="Riddle C."/>
            <person name="Sallet E."/>
            <person name="Samain S."/>
            <person name="Samson N."/>
            <person name="Sanders I."/>
            <person name="Saurat O."/>
            <person name="Scarpelli C."/>
            <person name="Schiex T."/>
            <person name="Segurens B."/>
            <person name="Severin A.J."/>
            <person name="Sherrier D.J."/>
            <person name="Shi R."/>
            <person name="Sims S."/>
            <person name="Singer S.R."/>
            <person name="Sinharoy S."/>
            <person name="Sterck L."/>
            <person name="Viollet A."/>
            <person name="Wang B.B."/>
            <person name="Wang K."/>
            <person name="Wang M."/>
            <person name="Wang X."/>
            <person name="Warfsmann J."/>
            <person name="Weissenbach J."/>
            <person name="White D.D."/>
            <person name="White J.D."/>
            <person name="Wiley G.B."/>
            <person name="Wincker P."/>
            <person name="Xing Y."/>
            <person name="Yang L."/>
            <person name="Yao Z."/>
            <person name="Ying F."/>
            <person name="Zhai J."/>
            <person name="Zhou L."/>
            <person name="Zuber A."/>
            <person name="Denarie J."/>
            <person name="Dixon R.A."/>
            <person name="May G.D."/>
            <person name="Schwartz D.C."/>
            <person name="Rogers J."/>
            <person name="Quetier F."/>
            <person name="Town C.D."/>
            <person name="Roe B.A."/>
        </authorList>
    </citation>
    <scope>NUCLEOTIDE SEQUENCE [LARGE SCALE GENOMIC DNA]</scope>
    <source>
        <strain evidence="6">A17</strain>
        <strain evidence="7 8">cv. Jemalong A17</strain>
    </source>
</reference>
<dbReference type="PANTHER" id="PTHR33107:SF21">
    <property type="entry name" value="KUNITZ FAMILY TRYPSIN AND PROTEASE INHIBITOR PROTEIN"/>
    <property type="match status" value="1"/>
</dbReference>
<evidence type="ECO:0000313" key="6">
    <source>
        <dbReference type="EMBL" id="KEH26152.1"/>
    </source>
</evidence>
<dbReference type="MEROPS" id="I03.025"/>
<dbReference type="InterPro" id="IPR002160">
    <property type="entry name" value="Prot_inh_Kunz-lg"/>
</dbReference>
<dbReference type="AlphaFoldDB" id="A0A072U916"/>
<dbReference type="EnsemblPlants" id="KEH26152">
    <property type="protein sequence ID" value="KEH26152"/>
    <property type="gene ID" value="MTR_6g045433"/>
</dbReference>
<dbReference type="GO" id="GO:0004867">
    <property type="term" value="F:serine-type endopeptidase inhibitor activity"/>
    <property type="evidence" value="ECO:0007669"/>
    <property type="project" value="UniProtKB-KW"/>
</dbReference>
<proteinExistence type="predicted"/>
<protein>
    <submittedName>
        <fullName evidence="6">Kunitz type trypsin inhibitor / Alpha-fucosidase</fullName>
    </submittedName>
</protein>
<dbReference type="Proteomes" id="UP000002051">
    <property type="component" value="Chromosome 6"/>
</dbReference>
<evidence type="ECO:0000313" key="7">
    <source>
        <dbReference type="EnsemblPlants" id="KEH26152"/>
    </source>
</evidence>
<sequence length="223" mass="24879">MNLTLVTTLCFLLFSFTTYFPLPFVSSSFPSSPTDADLIVKDIHGNPVVPSGRYFIWPEFLVSGGGFRLGETENSTCPFTVLQDYSNLGHGLPVKLTPQNQPSSDDPITRGLHLDIAFDYKPDCAESSKWLMVEAENEFPTPWLAIDGTGKNVHDGWFELTRYKRSGYLIFFCYKNDGCIYLSRKNDKNGMRLVYETDGDGDALGAVFVKDDDAARARISSVV</sequence>
<dbReference type="InterPro" id="IPR011065">
    <property type="entry name" value="Kunitz_inhibitor_STI-like_sf"/>
</dbReference>
<evidence type="ECO:0000256" key="5">
    <source>
        <dbReference type="ARBA" id="ARBA00023157"/>
    </source>
</evidence>
<evidence type="ECO:0000256" key="1">
    <source>
        <dbReference type="ARBA" id="ARBA00004613"/>
    </source>
</evidence>
<keyword evidence="2" id="KW-0964">Secreted</keyword>
<name>A0A072U916_MEDTR</name>
<dbReference type="SMART" id="SM00452">
    <property type="entry name" value="STI"/>
    <property type="match status" value="1"/>
</dbReference>
<gene>
    <name evidence="7" type="primary">25496362</name>
    <name evidence="6" type="ordered locus">MTR_6g045433</name>
</gene>
<evidence type="ECO:0000256" key="2">
    <source>
        <dbReference type="ARBA" id="ARBA00022525"/>
    </source>
</evidence>
<dbReference type="GO" id="GO:0005576">
    <property type="term" value="C:extracellular region"/>
    <property type="evidence" value="ECO:0007669"/>
    <property type="project" value="UniProtKB-SubCell"/>
</dbReference>
<keyword evidence="4" id="KW-0722">Serine protease inhibitor</keyword>
<dbReference type="PANTHER" id="PTHR33107">
    <property type="entry name" value="KUNITZ TRYPSIN INHIBITOR 2"/>
    <property type="match status" value="1"/>
</dbReference>
<keyword evidence="3" id="KW-0646">Protease inhibitor</keyword>
<dbReference type="OrthoDB" id="1751999at2759"/>
<dbReference type="SUPFAM" id="SSF50386">
    <property type="entry name" value="STI-like"/>
    <property type="match status" value="1"/>
</dbReference>
<dbReference type="HOGENOM" id="CLU_090145_1_1_1"/>
<dbReference type="Gene3D" id="2.80.10.50">
    <property type="match status" value="1"/>
</dbReference>
<keyword evidence="8" id="KW-1185">Reference proteome</keyword>
<dbReference type="EMBL" id="CM001222">
    <property type="protein sequence ID" value="KEH26152.1"/>
    <property type="molecule type" value="Genomic_DNA"/>
</dbReference>